<comment type="caution">
    <text evidence="1">The sequence shown here is derived from an EMBL/GenBank/DDBJ whole genome shotgun (WGS) entry which is preliminary data.</text>
</comment>
<protein>
    <recommendedName>
        <fullName evidence="3">Acetyltransferase (GNAT) family protein</fullName>
    </recommendedName>
</protein>
<sequence length="34" mass="4071">MSNIAVDTYTFQAPRFYEYNGFKEIGRYKGYLVK</sequence>
<keyword evidence="2" id="KW-1185">Reference proteome</keyword>
<dbReference type="SUPFAM" id="SSF55729">
    <property type="entry name" value="Acyl-CoA N-acyltransferases (Nat)"/>
    <property type="match status" value="1"/>
</dbReference>
<dbReference type="RefSeq" id="WP_408622504.1">
    <property type="nucleotide sequence ID" value="NZ_JBEQCT010000001.1"/>
</dbReference>
<dbReference type="InterPro" id="IPR016181">
    <property type="entry name" value="Acyl_CoA_acyltransferase"/>
</dbReference>
<gene>
    <name evidence="1" type="ORF">ABUE30_00055</name>
</gene>
<evidence type="ECO:0008006" key="3">
    <source>
        <dbReference type="Google" id="ProtNLM"/>
    </source>
</evidence>
<reference evidence="1 2" key="1">
    <citation type="journal article" date="2013" name="Int. J. Syst. Evol. Microbiol.">
        <title>Celerinatantimonas yamalensis sp. nov., a cold-adapted diazotrophic bacterium from a cold permafrost brine.</title>
        <authorList>
            <person name="Shcherbakova V."/>
            <person name="Chuvilskaya N."/>
            <person name="Rivkina E."/>
            <person name="Demidov N."/>
            <person name="Uchaeva V."/>
            <person name="Suetin S."/>
            <person name="Suzina N."/>
            <person name="Gilichinsky D."/>
        </authorList>
    </citation>
    <scope>NUCLEOTIDE SEQUENCE [LARGE SCALE GENOMIC DNA]</scope>
    <source>
        <strain evidence="1 2">C7</strain>
    </source>
</reference>
<dbReference type="Proteomes" id="UP001629953">
    <property type="component" value="Unassembled WGS sequence"/>
</dbReference>
<organism evidence="1 2">
    <name type="scientific">Celerinatantimonas yamalensis</name>
    <dbReference type="NCBI Taxonomy" id="559956"/>
    <lineage>
        <taxon>Bacteria</taxon>
        <taxon>Pseudomonadati</taxon>
        <taxon>Pseudomonadota</taxon>
        <taxon>Gammaproteobacteria</taxon>
        <taxon>Celerinatantimonadaceae</taxon>
        <taxon>Celerinatantimonas</taxon>
    </lineage>
</organism>
<name>A0ABW9G2M9_9GAMM</name>
<accession>A0ABW9G2M9</accession>
<proteinExistence type="predicted"/>
<evidence type="ECO:0000313" key="1">
    <source>
        <dbReference type="EMBL" id="MFM2483490.1"/>
    </source>
</evidence>
<evidence type="ECO:0000313" key="2">
    <source>
        <dbReference type="Proteomes" id="UP001629953"/>
    </source>
</evidence>
<dbReference type="EMBL" id="JBEQCT010000001">
    <property type="protein sequence ID" value="MFM2483490.1"/>
    <property type="molecule type" value="Genomic_DNA"/>
</dbReference>
<dbReference type="Gene3D" id="3.40.630.30">
    <property type="match status" value="1"/>
</dbReference>